<dbReference type="EMBL" id="CP002917">
    <property type="protein sequence ID" value="AEK38254.1"/>
    <property type="molecule type" value="Genomic_DNA"/>
</dbReference>
<proteinExistence type="predicted"/>
<dbReference type="HOGENOM" id="CLU_470695_0_0_11"/>
<evidence type="ECO:0000259" key="2">
    <source>
        <dbReference type="Pfam" id="PF20013"/>
    </source>
</evidence>
<feature type="compositionally biased region" description="Low complexity" evidence="1">
    <location>
        <begin position="338"/>
        <end position="354"/>
    </location>
</feature>
<evidence type="ECO:0000313" key="4">
    <source>
        <dbReference type="Proteomes" id="UP000006659"/>
    </source>
</evidence>
<organism evidence="3 4">
    <name type="scientific">Corynebacterium variabile (strain DSM 44702 / CIP 107183 / JCM 12073 / NCIMB 30131)</name>
    <name type="common">Corynebacterium mooreparkense</name>
    <dbReference type="NCBI Taxonomy" id="858619"/>
    <lineage>
        <taxon>Bacteria</taxon>
        <taxon>Bacillati</taxon>
        <taxon>Actinomycetota</taxon>
        <taxon>Actinomycetes</taxon>
        <taxon>Mycobacteriales</taxon>
        <taxon>Corynebacteriaceae</taxon>
        <taxon>Corynebacterium</taxon>
    </lineage>
</organism>
<dbReference type="Proteomes" id="UP000006659">
    <property type="component" value="Chromosome"/>
</dbReference>
<sequence>MSGSFSYASFSPRDDRPGGWSVGQSSGELSPMWKDEIIAYIPTQISDPVTLSSFPDKADLARRLRRFAWLPAPWEPGGSADTGVFFASSPAGQDASGRPGNVFTYALVSDAGELPQHHAVKLMFSRSVPAPYGKRKVDDAVLPELGPGFSGAEPSPLTDDVLDAFLAGAPAESAGGAASLPVECSRVTAPTGSTSRQEVLGALVELVMNGRQVVFLTDPAEGPLWVAALARVLPETLPGDRSFTWSTYERATGVAEVLKLGTSLVIMPPGDREKLPENTAAVLVDPGTPLPAGDTVAPAAAPVATPASDTAGAWGSAFGAVPAESARQPGATPANPFASAPTEPDAPTAAPESAPSREPEPATAPTRADGIHPAIVRLRKDDEDFIRTARINSWDVHVNGQPPYAEDWNNWKGKDLDNYRTYLLLDPATELGWTARIRVLALLSYGYIPPAGKTPRRTSLNEWAMTALAPRTTGELIADTVEFSVRHGFDDEKEPDLSLIGDPTLLAMAQEVFRRRTDLKPVKPRPAQRQAAPVQQMPPTQQQVPPQFPRANDPYARQSQYFPPQSGPAGPSSFGWNRR</sequence>
<dbReference type="RefSeq" id="WP_014011376.1">
    <property type="nucleotide sequence ID" value="NC_015859.1"/>
</dbReference>
<feature type="compositionally biased region" description="Low complexity" evidence="1">
    <location>
        <begin position="525"/>
        <end position="545"/>
    </location>
</feature>
<feature type="region of interest" description="Disordered" evidence="1">
    <location>
        <begin position="324"/>
        <end position="374"/>
    </location>
</feature>
<dbReference type="eggNOG" id="ENOG5031JK4">
    <property type="taxonomic scope" value="Bacteria"/>
</dbReference>
<dbReference type="InterPro" id="IPR045402">
    <property type="entry name" value="GAP1-N2"/>
</dbReference>
<evidence type="ECO:0000256" key="1">
    <source>
        <dbReference type="SAM" id="MobiDB-lite"/>
    </source>
</evidence>
<feature type="domain" description="GTPase-associated protein 1 N-terminal" evidence="2">
    <location>
        <begin position="1"/>
        <end position="145"/>
    </location>
</feature>
<evidence type="ECO:0000313" key="3">
    <source>
        <dbReference type="EMBL" id="AEK38254.1"/>
    </source>
</evidence>
<gene>
    <name evidence="3" type="ordered locus">CVAR_2913</name>
</gene>
<dbReference type="AlphaFoldDB" id="G0HHA4"/>
<protein>
    <recommendedName>
        <fullName evidence="2">GTPase-associated protein 1 N-terminal domain-containing protein</fullName>
    </recommendedName>
</protein>
<reference evidence="3 4" key="1">
    <citation type="journal article" date="2011" name="BMC Genomics">
        <title>Complete genome sequence of Corynebacterium variabile DSM 44702 isolated from the surface of smear-ripened cheeses and insights into cheese ripening and flavor generation.</title>
        <authorList>
            <person name="Schroeder J."/>
            <person name="Maus I."/>
            <person name="Trost E."/>
            <person name="Tauch A."/>
        </authorList>
    </citation>
    <scope>NUCLEOTIDE SEQUENCE [LARGE SCALE GENOMIC DNA]</scope>
    <source>
        <strain evidence="4">DSM 44702 / JCM 12073 / NCIMB 30131</strain>
    </source>
</reference>
<feature type="region of interest" description="Disordered" evidence="1">
    <location>
        <begin position="516"/>
        <end position="579"/>
    </location>
</feature>
<name>G0HHA4_CORVD</name>
<dbReference type="Pfam" id="PF20013">
    <property type="entry name" value="GAP1-N2"/>
    <property type="match status" value="1"/>
</dbReference>
<accession>G0HHA4</accession>
<feature type="region of interest" description="Disordered" evidence="1">
    <location>
        <begin position="1"/>
        <end position="26"/>
    </location>
</feature>
<dbReference type="KEGG" id="cva:CVAR_2913"/>
<dbReference type="STRING" id="858619.CVAR_2913"/>